<keyword evidence="1" id="KW-0175">Coiled coil</keyword>
<dbReference type="InterPro" id="IPR036397">
    <property type="entry name" value="RNaseH_sf"/>
</dbReference>
<evidence type="ECO:0000259" key="3">
    <source>
        <dbReference type="PROSITE" id="PS51702"/>
    </source>
</evidence>
<sequence>MKTHYSIAELLDMKLDSLPATKVGLGDKAKRESWPYVEVAGKGGRGGKRREYTPPPEVLEQIRQQQTAKVLAELPPVPTVAQPTTAVSTEMRYDHTTEAQRTREGARLAVLKAVEKLMEESKVGKDAAITTLLTQARLPQFGHIAKTFALALDERGAGSLKLPSSRTIKRWFAAREQNSLAPKIVQKNMEIPYWLPLFLKCYRQPQKLTVVMAYELFCAVMREEYPDRVVPSIHAVRRAMDKCGAVALQDGRMGKRELKNILPHKTRDFLHLKPADIYTADGHTFDAEVLNPRSGRPFRPEITTVVDIHTRRCVGWSVGLAESRLTVLEALSNACKTAIPNIWYVDWGKGFENIMMTDEATGVLGRLGITMSHSRAYNSQAKGTSERSHNIFTKAAKFLPTYVGKDMDEEARKKMFKWSRQEIKLQGKIVNAPVMLWDEFKAYVEAVIDAYNNKPHRSLLKFTDPETGKMRFMTPNEMWALGVAQHGEPMKVEPQEESWLFRPQEMRKVSRGQVSVLNNTYFSGALEELHGDYVRVAYDVTDAQWVWVYDDVGRLICKAEWNGNATSYMPQSFIEQAADKRTDQRLKRLELQRENILAEKGVAGIGQQETMNIGGLNINLEQARQQHEQMLAQRMQQQEPETVQAVQAKADTGWTVPETPAERFALYQRIKDSDSLPERAAVWVRRYPNSAEYKSFMNRQAVS</sequence>
<dbReference type="SUPFAM" id="SSF46955">
    <property type="entry name" value="Putative DNA-binding domain"/>
    <property type="match status" value="1"/>
</dbReference>
<dbReference type="SUPFAM" id="SSF53098">
    <property type="entry name" value="Ribonuclease H-like"/>
    <property type="match status" value="1"/>
</dbReference>
<gene>
    <name evidence="4" type="ORF">BV913_02880</name>
</gene>
<reference evidence="4 5" key="1">
    <citation type="submission" date="2017-01" db="EMBL/GenBank/DDBJ databases">
        <authorList>
            <person name="Wolfgang W.J."/>
            <person name="Cole J."/>
            <person name="Wroblewski D."/>
            <person name="Mcginnis J."/>
            <person name="Musser K.A."/>
        </authorList>
    </citation>
    <scope>NUCLEOTIDE SEQUENCE [LARGE SCALE GENOMIC DNA]</scope>
    <source>
        <strain evidence="4 5">93087</strain>
    </source>
</reference>
<dbReference type="RefSeq" id="WP_085417962.1">
    <property type="nucleotide sequence ID" value="NZ_CP091509.1"/>
</dbReference>
<evidence type="ECO:0000259" key="2">
    <source>
        <dbReference type="PROSITE" id="PS50994"/>
    </source>
</evidence>
<dbReference type="Gene3D" id="2.30.30.130">
    <property type="entry name" value="Transposase, Mu, C-terminal"/>
    <property type="match status" value="1"/>
</dbReference>
<feature type="domain" description="Integrase catalytic" evidence="2">
    <location>
        <begin position="270"/>
        <end position="483"/>
    </location>
</feature>
<organism evidence="4 5">
    <name type="scientific">Neisseria dumasiana</name>
    <dbReference type="NCBI Taxonomy" id="1931275"/>
    <lineage>
        <taxon>Bacteria</taxon>
        <taxon>Pseudomonadati</taxon>
        <taxon>Pseudomonadota</taxon>
        <taxon>Betaproteobacteria</taxon>
        <taxon>Neisseriales</taxon>
        <taxon>Neisseriaceae</taxon>
        <taxon>Neisseria</taxon>
    </lineage>
</organism>
<dbReference type="Pfam" id="PF09299">
    <property type="entry name" value="Mu-transpos_C"/>
    <property type="match status" value="1"/>
</dbReference>
<protein>
    <recommendedName>
        <fullName evidence="6">Transposase</fullName>
    </recommendedName>
</protein>
<dbReference type="InterPro" id="IPR036388">
    <property type="entry name" value="WH-like_DNA-bd_sf"/>
</dbReference>
<name>A0ABX3WN19_9NEIS</name>
<dbReference type="EMBL" id="MTAC01000005">
    <property type="protein sequence ID" value="OSI36118.1"/>
    <property type="molecule type" value="Genomic_DNA"/>
</dbReference>
<dbReference type="InterPro" id="IPR015378">
    <property type="entry name" value="Transposase-like_Mu_C"/>
</dbReference>
<dbReference type="Proteomes" id="UP000193346">
    <property type="component" value="Unassembled WGS sequence"/>
</dbReference>
<evidence type="ECO:0000313" key="5">
    <source>
        <dbReference type="Proteomes" id="UP000193346"/>
    </source>
</evidence>
<dbReference type="SUPFAM" id="SSF50610">
    <property type="entry name" value="mu transposase, C-terminal domain"/>
    <property type="match status" value="1"/>
</dbReference>
<comment type="caution">
    <text evidence="4">The sequence shown here is derived from an EMBL/GenBank/DDBJ whole genome shotgun (WGS) entry which is preliminary data.</text>
</comment>
<dbReference type="InterPro" id="IPR009061">
    <property type="entry name" value="DNA-bd_dom_put_sf"/>
</dbReference>
<feature type="domain" description="HTH Mu-type" evidence="3">
    <location>
        <begin position="3"/>
        <end position="70"/>
    </location>
</feature>
<dbReference type="InterPro" id="IPR009004">
    <property type="entry name" value="Transposase_Mu_C"/>
</dbReference>
<evidence type="ECO:0000313" key="4">
    <source>
        <dbReference type="EMBL" id="OSI36118.1"/>
    </source>
</evidence>
<keyword evidence="5" id="KW-1185">Reference proteome</keyword>
<dbReference type="InterPro" id="IPR001584">
    <property type="entry name" value="Integrase_cat-core"/>
</dbReference>
<feature type="coiled-coil region" evidence="1">
    <location>
        <begin position="574"/>
        <end position="633"/>
    </location>
</feature>
<evidence type="ECO:0008006" key="6">
    <source>
        <dbReference type="Google" id="ProtNLM"/>
    </source>
</evidence>
<dbReference type="InterPro" id="IPR003314">
    <property type="entry name" value="Mu-type_HTH"/>
</dbReference>
<accession>A0ABX3WN19</accession>
<proteinExistence type="predicted"/>
<dbReference type="Gene3D" id="1.10.10.10">
    <property type="entry name" value="Winged helix-like DNA-binding domain superfamily/Winged helix DNA-binding domain"/>
    <property type="match status" value="1"/>
</dbReference>
<evidence type="ECO:0000256" key="1">
    <source>
        <dbReference type="SAM" id="Coils"/>
    </source>
</evidence>
<dbReference type="PROSITE" id="PS50994">
    <property type="entry name" value="INTEGRASE"/>
    <property type="match status" value="1"/>
</dbReference>
<dbReference type="PROSITE" id="PS51702">
    <property type="entry name" value="HTH_MU"/>
    <property type="match status" value="1"/>
</dbReference>
<dbReference type="Gene3D" id="3.30.420.10">
    <property type="entry name" value="Ribonuclease H-like superfamily/Ribonuclease H"/>
    <property type="match status" value="1"/>
</dbReference>
<dbReference type="InterPro" id="IPR012337">
    <property type="entry name" value="RNaseH-like_sf"/>
</dbReference>